<sequence>MSTGEGRRSSKKCLAYTAAFVVFQTAIILLFVLIVMKLRSPKVRFNAIAVESFSSTNNNSTSFNMTMLAQVTIKNNNFGDFKYENSTLSILYNGVQVGEVVVPRGSAGPRKTKKFNISVDLSGIRDRVGNDLNSGVLRLSGRGKVSGKVHLIKVIKRNKSGEMKCDWSINLATRQFEDLKCN</sequence>
<dbReference type="Gene3D" id="2.60.40.1820">
    <property type="match status" value="1"/>
</dbReference>
<accession>A0AAW2TUC8</accession>
<gene>
    <name evidence="3" type="ORF">Sradi_1747200</name>
</gene>
<feature type="domain" description="Late embryogenesis abundant protein LEA-2 subgroup" evidence="2">
    <location>
        <begin position="71"/>
        <end position="159"/>
    </location>
</feature>
<feature type="transmembrane region" description="Helical" evidence="1">
    <location>
        <begin position="14"/>
        <end position="36"/>
    </location>
</feature>
<proteinExistence type="predicted"/>
<dbReference type="Pfam" id="PF03168">
    <property type="entry name" value="LEA_2"/>
    <property type="match status" value="1"/>
</dbReference>
<reference evidence="3" key="2">
    <citation type="journal article" date="2024" name="Plant">
        <title>Genomic evolution and insights into agronomic trait innovations of Sesamum species.</title>
        <authorList>
            <person name="Miao H."/>
            <person name="Wang L."/>
            <person name="Qu L."/>
            <person name="Liu H."/>
            <person name="Sun Y."/>
            <person name="Le M."/>
            <person name="Wang Q."/>
            <person name="Wei S."/>
            <person name="Zheng Y."/>
            <person name="Lin W."/>
            <person name="Duan Y."/>
            <person name="Cao H."/>
            <person name="Xiong S."/>
            <person name="Wang X."/>
            <person name="Wei L."/>
            <person name="Li C."/>
            <person name="Ma Q."/>
            <person name="Ju M."/>
            <person name="Zhao R."/>
            <person name="Li G."/>
            <person name="Mu C."/>
            <person name="Tian Q."/>
            <person name="Mei H."/>
            <person name="Zhang T."/>
            <person name="Gao T."/>
            <person name="Zhang H."/>
        </authorList>
    </citation>
    <scope>NUCLEOTIDE SEQUENCE</scope>
    <source>
        <strain evidence="3">G02</strain>
    </source>
</reference>
<dbReference type="InterPro" id="IPR004864">
    <property type="entry name" value="LEA_2"/>
</dbReference>
<comment type="caution">
    <text evidence="3">The sequence shown here is derived from an EMBL/GenBank/DDBJ whole genome shotgun (WGS) entry which is preliminary data.</text>
</comment>
<name>A0AAW2TUC8_SESRA</name>
<dbReference type="SUPFAM" id="SSF117070">
    <property type="entry name" value="LEA14-like"/>
    <property type="match status" value="1"/>
</dbReference>
<evidence type="ECO:0000313" key="3">
    <source>
        <dbReference type="EMBL" id="KAL0408128.1"/>
    </source>
</evidence>
<evidence type="ECO:0000256" key="1">
    <source>
        <dbReference type="SAM" id="Phobius"/>
    </source>
</evidence>
<dbReference type="AlphaFoldDB" id="A0AAW2TUC8"/>
<keyword evidence="1" id="KW-0472">Membrane</keyword>
<keyword evidence="1" id="KW-1133">Transmembrane helix</keyword>
<dbReference type="PANTHER" id="PTHR31852">
    <property type="entry name" value="LATE EMBRYOGENESIS ABUNDANT (LEA) HYDROXYPROLINE-RICH GLYCOPROTEIN FAMILY"/>
    <property type="match status" value="1"/>
</dbReference>
<dbReference type="EMBL" id="JACGWJ010000007">
    <property type="protein sequence ID" value="KAL0408128.1"/>
    <property type="molecule type" value="Genomic_DNA"/>
</dbReference>
<protein>
    <recommendedName>
        <fullName evidence="2">Late embryogenesis abundant protein LEA-2 subgroup domain-containing protein</fullName>
    </recommendedName>
</protein>
<keyword evidence="1" id="KW-0812">Transmembrane</keyword>
<reference evidence="3" key="1">
    <citation type="submission" date="2020-06" db="EMBL/GenBank/DDBJ databases">
        <authorList>
            <person name="Li T."/>
            <person name="Hu X."/>
            <person name="Zhang T."/>
            <person name="Song X."/>
            <person name="Zhang H."/>
            <person name="Dai N."/>
            <person name="Sheng W."/>
            <person name="Hou X."/>
            <person name="Wei L."/>
        </authorList>
    </citation>
    <scope>NUCLEOTIDE SEQUENCE</scope>
    <source>
        <strain evidence="3">G02</strain>
        <tissue evidence="3">Leaf</tissue>
    </source>
</reference>
<evidence type="ECO:0000259" key="2">
    <source>
        <dbReference type="Pfam" id="PF03168"/>
    </source>
</evidence>
<dbReference type="InterPro" id="IPR055301">
    <property type="entry name" value="Lea14-like_2"/>
</dbReference>
<organism evidence="3">
    <name type="scientific">Sesamum radiatum</name>
    <name type="common">Black benniseed</name>
    <dbReference type="NCBI Taxonomy" id="300843"/>
    <lineage>
        <taxon>Eukaryota</taxon>
        <taxon>Viridiplantae</taxon>
        <taxon>Streptophyta</taxon>
        <taxon>Embryophyta</taxon>
        <taxon>Tracheophyta</taxon>
        <taxon>Spermatophyta</taxon>
        <taxon>Magnoliopsida</taxon>
        <taxon>eudicotyledons</taxon>
        <taxon>Gunneridae</taxon>
        <taxon>Pentapetalae</taxon>
        <taxon>asterids</taxon>
        <taxon>lamiids</taxon>
        <taxon>Lamiales</taxon>
        <taxon>Pedaliaceae</taxon>
        <taxon>Sesamum</taxon>
    </lineage>
</organism>